<gene>
    <name evidence="3" type="primary">rbm33b</name>
</gene>
<feature type="region of interest" description="Disordered" evidence="1">
    <location>
        <begin position="1"/>
        <end position="69"/>
    </location>
</feature>
<dbReference type="GO" id="GO:0003723">
    <property type="term" value="F:RNA binding"/>
    <property type="evidence" value="ECO:0007669"/>
    <property type="project" value="TreeGrafter"/>
</dbReference>
<dbReference type="OrthoDB" id="8981434at2759"/>
<feature type="compositionally biased region" description="Low complexity" evidence="1">
    <location>
        <begin position="831"/>
        <end position="844"/>
    </location>
</feature>
<sequence length="1072" mass="119881">MASDFQDNESDVRYKLGVEQSPRRSQDEDLDSDLDVCLLDDVSSDTRKNMSDVPDEDLSDDLLQSDEEEQIMSYHDTVDSSQITSHLKTPCNSQEEIVRETIRESPLSPEKETVVDLKGRQGPQGKNISGQDGKRVRSCTAGVTEAEELGSSAGDQESEDEAVDVEINEPFDDEFQVIEIKEHSDLEASLITETTKECWEEEEEESNEEEDDDDEQPCHSRFKSERKEGMMVVRLSDGARHRRNIPDTLELSGEINAALKDCKTGAKQPANRPAASDAAWGRGGAGGREQSSRMEVRGNQRGFEARPPHPTQRPSVQPPPPPPPPSYQRPRPPQQRFFNQPPSFAQPSHQVPLMSAQSQAKPAVAPQCLSGAAASGPPRFPQPPGSQHAEPWRGQAPPKERSCSEPQVPGQHMLDQWRCPRPLDCNPRFPLQACKRPPPPSPPRPRTEPWPQQGQGLELELELEPGPGREQEITAGMEQPPGGRREPLKSWLPLPPPHKVPVVFNSGPHLSRPLLLQGQPSPRPCTPTTDQPPATPCVSVHPARSKVSPSFTMVTAPAPAEAAPTQPQPQPQPEPQPQAQRQPRPHFPGLSGTGPPEHVRKDVSRPTPAPAAQVRPISRAEQSAKPVVVARGVPATAMPAQRAKAEPAASAAPEPRAPTRNVGQKVKEEPPSPALRAQRAPAKACVQAKEEEDEETRVYREKMEEQKRKRAEVVRQKELRRQQQAKETQRALQEHRISQSQVDQQRWPRGQGPRWGQGWGAHPYQQGQREGPPWQFDTRDTFFQGPGNMGPAHFREEQQDEQFPRGPSSFHHSQRGPPRSWTDRLQELGPQNPLQQSQQRQSWEIQHHMQHQNQPHARFTPGNFSSDMGPRSIHGLGSHQPQSQMMPPPPRCFQERPSSAEPPSDRFTSGPWPRLAPDEQSWFQQPPEVWSPPGEWGPQTLQQTWVRLEEQGPPEPIRPTLKRVFAQMGDGEDEVQSPVKVIRQIIQHVRAEEEHSAQCFSTRDDVVKHEDNRNVTRLITVGRSLQPRPAEMLNMDMDDGGGFVCATHERTGLCRRCTNSLPNSNLIVKINY</sequence>
<feature type="compositionally biased region" description="Acidic residues" evidence="1">
    <location>
        <begin position="199"/>
        <end position="215"/>
    </location>
</feature>
<accession>A0A6P8F5I9</accession>
<feature type="compositionally biased region" description="Acidic residues" evidence="1">
    <location>
        <begin position="53"/>
        <end position="69"/>
    </location>
</feature>
<organism evidence="2 3">
    <name type="scientific">Clupea harengus</name>
    <name type="common">Atlantic herring</name>
    <dbReference type="NCBI Taxonomy" id="7950"/>
    <lineage>
        <taxon>Eukaryota</taxon>
        <taxon>Metazoa</taxon>
        <taxon>Chordata</taxon>
        <taxon>Craniata</taxon>
        <taxon>Vertebrata</taxon>
        <taxon>Euteleostomi</taxon>
        <taxon>Actinopterygii</taxon>
        <taxon>Neopterygii</taxon>
        <taxon>Teleostei</taxon>
        <taxon>Clupei</taxon>
        <taxon>Clupeiformes</taxon>
        <taxon>Clupeoidei</taxon>
        <taxon>Clupeidae</taxon>
        <taxon>Clupea</taxon>
    </lineage>
</organism>
<evidence type="ECO:0000256" key="1">
    <source>
        <dbReference type="SAM" id="MobiDB-lite"/>
    </source>
</evidence>
<feature type="compositionally biased region" description="Low complexity" evidence="1">
    <location>
        <begin position="637"/>
        <end position="654"/>
    </location>
</feature>
<feature type="compositionally biased region" description="Basic and acidic residues" evidence="1">
    <location>
        <begin position="216"/>
        <end position="229"/>
    </location>
</feature>
<feature type="compositionally biased region" description="Basic and acidic residues" evidence="1">
    <location>
        <begin position="10"/>
        <end position="27"/>
    </location>
</feature>
<proteinExistence type="predicted"/>
<feature type="compositionally biased region" description="Basic and acidic residues" evidence="1">
    <location>
        <begin position="727"/>
        <end position="737"/>
    </location>
</feature>
<keyword evidence="2" id="KW-1185">Reference proteome</keyword>
<dbReference type="CTD" id="556301"/>
<dbReference type="RefSeq" id="XP_031419205.1">
    <property type="nucleotide sequence ID" value="XM_031563345.2"/>
</dbReference>
<evidence type="ECO:0000313" key="2">
    <source>
        <dbReference type="Proteomes" id="UP000515152"/>
    </source>
</evidence>
<dbReference type="KEGG" id="char:105900479"/>
<name>A0A6P8F5I9_CLUHA</name>
<feature type="compositionally biased region" description="Polar residues" evidence="1">
    <location>
        <begin position="345"/>
        <end position="360"/>
    </location>
</feature>
<dbReference type="AlphaFoldDB" id="A0A6P8F5I9"/>
<feature type="region of interest" description="Disordered" evidence="1">
    <location>
        <begin position="637"/>
        <end position="919"/>
    </location>
</feature>
<feature type="compositionally biased region" description="Basic and acidic residues" evidence="1">
    <location>
        <begin position="696"/>
        <end position="721"/>
    </location>
</feature>
<feature type="compositionally biased region" description="Basic and acidic residues" evidence="1">
    <location>
        <begin position="100"/>
        <end position="119"/>
    </location>
</feature>
<dbReference type="PANTHER" id="PTHR22014">
    <property type="entry name" value="RNA-BINDING PROTEIN 33"/>
    <property type="match status" value="1"/>
</dbReference>
<feature type="region of interest" description="Disordered" evidence="1">
    <location>
        <begin position="100"/>
        <end position="162"/>
    </location>
</feature>
<dbReference type="GeneID" id="105900479"/>
<feature type="compositionally biased region" description="Pro residues" evidence="1">
    <location>
        <begin position="566"/>
        <end position="576"/>
    </location>
</feature>
<feature type="region of interest" description="Disordered" evidence="1">
    <location>
        <begin position="194"/>
        <end position="625"/>
    </location>
</feature>
<dbReference type="InterPro" id="IPR039878">
    <property type="entry name" value="RBM33"/>
</dbReference>
<dbReference type="Proteomes" id="UP000515152">
    <property type="component" value="Chromosome 25"/>
</dbReference>
<feature type="compositionally biased region" description="Low complexity" evidence="1">
    <location>
        <begin position="555"/>
        <end position="565"/>
    </location>
</feature>
<feature type="compositionally biased region" description="Pro residues" evidence="1">
    <location>
        <begin position="308"/>
        <end position="333"/>
    </location>
</feature>
<feature type="compositionally biased region" description="Low complexity" evidence="1">
    <location>
        <begin position="449"/>
        <end position="466"/>
    </location>
</feature>
<feature type="compositionally biased region" description="Low complexity" evidence="1">
    <location>
        <begin position="334"/>
        <end position="343"/>
    </location>
</feature>
<dbReference type="PANTHER" id="PTHR22014:SF2">
    <property type="entry name" value="RNA-BINDING PROTEIN 33"/>
    <property type="match status" value="1"/>
</dbReference>
<feature type="compositionally biased region" description="Basic and acidic residues" evidence="1">
    <location>
        <begin position="290"/>
        <end position="307"/>
    </location>
</feature>
<evidence type="ECO:0000313" key="3">
    <source>
        <dbReference type="RefSeq" id="XP_031419205.1"/>
    </source>
</evidence>
<reference evidence="3" key="1">
    <citation type="submission" date="2025-08" db="UniProtKB">
        <authorList>
            <consortium name="RefSeq"/>
        </authorList>
    </citation>
    <scope>IDENTIFICATION</scope>
</reference>
<protein>
    <submittedName>
        <fullName evidence="3">RNA-binding protein 33 isoform X1</fullName>
    </submittedName>
</protein>
<feature type="region of interest" description="Disordered" evidence="1">
    <location>
        <begin position="76"/>
        <end position="95"/>
    </location>
</feature>
<feature type="compositionally biased region" description="Polar residues" evidence="1">
    <location>
        <begin position="79"/>
        <end position="95"/>
    </location>
</feature>